<keyword evidence="1" id="KW-0472">Membrane</keyword>
<evidence type="ECO:0000313" key="2">
    <source>
        <dbReference type="EMBL" id="RLU15969.1"/>
    </source>
</evidence>
<accession>A0A3L8D6T6</accession>
<gene>
    <name evidence="2" type="ORF">DMN91_011727</name>
</gene>
<dbReference type="OrthoDB" id="8195021at2759"/>
<reference evidence="2" key="1">
    <citation type="journal article" date="2018" name="Genome Res.">
        <title>The genomic architecture and molecular evolution of ant odorant receptors.</title>
        <authorList>
            <person name="McKenzie S.K."/>
            <person name="Kronauer D.J.C."/>
        </authorList>
    </citation>
    <scope>NUCLEOTIDE SEQUENCE [LARGE SCALE GENOMIC DNA]</scope>
    <source>
        <strain evidence="2">Clonal line C1</strain>
    </source>
</reference>
<evidence type="ECO:0000256" key="1">
    <source>
        <dbReference type="SAM" id="Phobius"/>
    </source>
</evidence>
<organism evidence="2">
    <name type="scientific">Ooceraea biroi</name>
    <name type="common">Clonal raider ant</name>
    <name type="synonym">Cerapachys biroi</name>
    <dbReference type="NCBI Taxonomy" id="2015173"/>
    <lineage>
        <taxon>Eukaryota</taxon>
        <taxon>Metazoa</taxon>
        <taxon>Ecdysozoa</taxon>
        <taxon>Arthropoda</taxon>
        <taxon>Hexapoda</taxon>
        <taxon>Insecta</taxon>
        <taxon>Pterygota</taxon>
        <taxon>Neoptera</taxon>
        <taxon>Endopterygota</taxon>
        <taxon>Hymenoptera</taxon>
        <taxon>Apocrita</taxon>
        <taxon>Aculeata</taxon>
        <taxon>Formicoidea</taxon>
        <taxon>Formicidae</taxon>
        <taxon>Dorylinae</taxon>
        <taxon>Ooceraea</taxon>
    </lineage>
</organism>
<protein>
    <submittedName>
        <fullName evidence="2">Uncharacterized protein</fullName>
    </submittedName>
</protein>
<dbReference type="AlphaFoldDB" id="A0A3L8D6T6"/>
<name>A0A3L8D6T6_OOCBI</name>
<reference evidence="2" key="2">
    <citation type="submission" date="2018-07" db="EMBL/GenBank/DDBJ databases">
        <authorList>
            <person name="Mckenzie S.K."/>
            <person name="Kronauer D.J.C."/>
        </authorList>
    </citation>
    <scope>NUCLEOTIDE SEQUENCE</scope>
    <source>
        <strain evidence="2">Clonal line C1</strain>
    </source>
</reference>
<dbReference type="Proteomes" id="UP000279307">
    <property type="component" value="Chromosome 12"/>
</dbReference>
<proteinExistence type="predicted"/>
<dbReference type="EMBL" id="QOIP01000012">
    <property type="protein sequence ID" value="RLU15969.1"/>
    <property type="molecule type" value="Genomic_DNA"/>
</dbReference>
<keyword evidence="1" id="KW-1133">Transmembrane helix</keyword>
<comment type="caution">
    <text evidence="2">The sequence shown here is derived from an EMBL/GenBank/DDBJ whole genome shotgun (WGS) entry which is preliminary data.</text>
</comment>
<feature type="transmembrane region" description="Helical" evidence="1">
    <location>
        <begin position="17"/>
        <end position="37"/>
    </location>
</feature>
<sequence length="85" mass="9938">MTNRQETTYNAVDLEDVVLTLIVVTGGMILAIFICIIEKAYYTFNSSLKSNNLKKRVKKSGNNLHMSKLHRKFQKKRRNTKLQEY</sequence>
<keyword evidence="1" id="KW-0812">Transmembrane</keyword>